<comment type="function">
    <text evidence="8">Catalyzes the phosphorylation of the 3'-hydroxyl group of dephosphocoenzyme A to form coenzyme A.</text>
</comment>
<name>A0A934PA63_9STRE</name>
<proteinExistence type="inferred from homology"/>
<dbReference type="FunFam" id="3.40.50.300:FF:000991">
    <property type="entry name" value="Dephospho-CoA kinase"/>
    <property type="match status" value="1"/>
</dbReference>
<keyword evidence="6 8" id="KW-0067">ATP-binding</keyword>
<keyword evidence="4 8" id="KW-0547">Nucleotide-binding</keyword>
<dbReference type="EMBL" id="JAENBP010000004">
    <property type="protein sequence ID" value="MBJ8349899.1"/>
    <property type="molecule type" value="Genomic_DNA"/>
</dbReference>
<reference evidence="10 11" key="1">
    <citation type="journal article" date="2021" name="Int. J. Syst. Evol. Microbiol.">
        <title>Streptococcus vicugnae sp. nov., isolated from faeces of alpacas (Vicugna pacos) and cattle (Bos taurus), Streptococcus zalophi sp. nov., and Streptococcus pacificus sp. nov., isolated from respiratory tract of California sea lions (Zalophus californianus).</title>
        <authorList>
            <person name="Volokhov D.V."/>
            <person name="Zagorodnyaya T.A."/>
            <person name="Shen Z."/>
            <person name="Blom J."/>
            <person name="Furtak V.A."/>
            <person name="Eisenberg T."/>
            <person name="Fan P."/>
            <person name="Jeong K.C."/>
            <person name="Gao Y."/>
            <person name="Zhang S."/>
            <person name="Amselle M."/>
        </authorList>
    </citation>
    <scope>NUCLEOTIDE SEQUENCE [LARGE SCALE GENOMIC DNA]</scope>
    <source>
        <strain evidence="11">CSL7508-lung</strain>
    </source>
</reference>
<dbReference type="NCBIfam" id="TIGR00152">
    <property type="entry name" value="dephospho-CoA kinase"/>
    <property type="match status" value="1"/>
</dbReference>
<dbReference type="EC" id="2.7.1.24" evidence="8 9"/>
<accession>A0A934PA63</accession>
<dbReference type="Gene3D" id="3.40.50.300">
    <property type="entry name" value="P-loop containing nucleotide triphosphate hydrolases"/>
    <property type="match status" value="1"/>
</dbReference>
<keyword evidence="3 8" id="KW-0808">Transferase</keyword>
<dbReference type="PROSITE" id="PS51219">
    <property type="entry name" value="DPCK"/>
    <property type="match status" value="1"/>
</dbReference>
<evidence type="ECO:0000256" key="7">
    <source>
        <dbReference type="ARBA" id="ARBA00022993"/>
    </source>
</evidence>
<gene>
    <name evidence="8" type="primary">coaE</name>
    <name evidence="10" type="ORF">JHK64_04550</name>
</gene>
<dbReference type="RefSeq" id="WP_199567816.1">
    <property type="nucleotide sequence ID" value="NZ_JAENBP010000004.1"/>
</dbReference>
<dbReference type="GO" id="GO:0005524">
    <property type="term" value="F:ATP binding"/>
    <property type="evidence" value="ECO:0007669"/>
    <property type="project" value="UniProtKB-UniRule"/>
</dbReference>
<comment type="catalytic activity">
    <reaction evidence="8">
        <text>3'-dephospho-CoA + ATP = ADP + CoA + H(+)</text>
        <dbReference type="Rhea" id="RHEA:18245"/>
        <dbReference type="ChEBI" id="CHEBI:15378"/>
        <dbReference type="ChEBI" id="CHEBI:30616"/>
        <dbReference type="ChEBI" id="CHEBI:57287"/>
        <dbReference type="ChEBI" id="CHEBI:57328"/>
        <dbReference type="ChEBI" id="CHEBI:456216"/>
        <dbReference type="EC" id="2.7.1.24"/>
    </reaction>
</comment>
<dbReference type="SUPFAM" id="SSF52540">
    <property type="entry name" value="P-loop containing nucleoside triphosphate hydrolases"/>
    <property type="match status" value="1"/>
</dbReference>
<dbReference type="HAMAP" id="MF_00376">
    <property type="entry name" value="Dephospho_CoA_kinase"/>
    <property type="match status" value="1"/>
</dbReference>
<dbReference type="PANTHER" id="PTHR10695">
    <property type="entry name" value="DEPHOSPHO-COA KINASE-RELATED"/>
    <property type="match status" value="1"/>
</dbReference>
<evidence type="ECO:0000256" key="6">
    <source>
        <dbReference type="ARBA" id="ARBA00022840"/>
    </source>
</evidence>
<feature type="binding site" evidence="8">
    <location>
        <begin position="13"/>
        <end position="18"/>
    </location>
    <ligand>
        <name>ATP</name>
        <dbReference type="ChEBI" id="CHEBI:30616"/>
    </ligand>
</feature>
<evidence type="ECO:0000256" key="5">
    <source>
        <dbReference type="ARBA" id="ARBA00022777"/>
    </source>
</evidence>
<dbReference type="GO" id="GO:0005737">
    <property type="term" value="C:cytoplasm"/>
    <property type="evidence" value="ECO:0007669"/>
    <property type="project" value="UniProtKB-SubCell"/>
</dbReference>
<evidence type="ECO:0000256" key="1">
    <source>
        <dbReference type="ARBA" id="ARBA00009018"/>
    </source>
</evidence>
<evidence type="ECO:0000313" key="10">
    <source>
        <dbReference type="EMBL" id="MBJ8349899.1"/>
    </source>
</evidence>
<protein>
    <recommendedName>
        <fullName evidence="8 9">Dephospho-CoA kinase</fullName>
        <ecNumber evidence="8 9">2.7.1.24</ecNumber>
    </recommendedName>
    <alternativeName>
        <fullName evidence="8">Dephosphocoenzyme A kinase</fullName>
    </alternativeName>
</protein>
<evidence type="ECO:0000313" key="11">
    <source>
        <dbReference type="Proteomes" id="UP000644875"/>
    </source>
</evidence>
<keyword evidence="7 8" id="KW-0173">Coenzyme A biosynthesis</keyword>
<evidence type="ECO:0000256" key="3">
    <source>
        <dbReference type="ARBA" id="ARBA00022679"/>
    </source>
</evidence>
<keyword evidence="2 8" id="KW-0963">Cytoplasm</keyword>
<dbReference type="Pfam" id="PF01121">
    <property type="entry name" value="CoaE"/>
    <property type="match status" value="1"/>
</dbReference>
<evidence type="ECO:0000256" key="9">
    <source>
        <dbReference type="NCBIfam" id="TIGR00152"/>
    </source>
</evidence>
<dbReference type="InterPro" id="IPR027417">
    <property type="entry name" value="P-loop_NTPase"/>
</dbReference>
<comment type="similarity">
    <text evidence="1 8">Belongs to the CoaE family.</text>
</comment>
<dbReference type="GO" id="GO:0015937">
    <property type="term" value="P:coenzyme A biosynthetic process"/>
    <property type="evidence" value="ECO:0007669"/>
    <property type="project" value="UniProtKB-UniRule"/>
</dbReference>
<dbReference type="PANTHER" id="PTHR10695:SF46">
    <property type="entry name" value="BIFUNCTIONAL COENZYME A SYNTHASE-RELATED"/>
    <property type="match status" value="1"/>
</dbReference>
<sequence>MKTKIIGLTGGIASGKSFVSQLIKEQGFLVIDADEVVHKLQKKGGKLYRVLVDFFGDDILQTDGELNRPKLSALFFSNHEVQQKVSQLQDDIIREALTFERECASQTHDIFFMDIPLLFERHYETSVDEVWLVYVDKQTQLKRLMARNHYSEEEAMKRITSQESLETKKKKADVIIDNNGSKEVTKQKVLALLNQTRH</sequence>
<dbReference type="Proteomes" id="UP000644875">
    <property type="component" value="Unassembled WGS sequence"/>
</dbReference>
<keyword evidence="11" id="KW-1185">Reference proteome</keyword>
<evidence type="ECO:0000256" key="8">
    <source>
        <dbReference type="HAMAP-Rule" id="MF_00376"/>
    </source>
</evidence>
<evidence type="ECO:0000256" key="4">
    <source>
        <dbReference type="ARBA" id="ARBA00022741"/>
    </source>
</evidence>
<comment type="subcellular location">
    <subcellularLocation>
        <location evidence="8">Cytoplasm</location>
    </subcellularLocation>
</comment>
<comment type="pathway">
    <text evidence="8">Cofactor biosynthesis; coenzyme A biosynthesis; CoA from (R)-pantothenate: step 5/5.</text>
</comment>
<dbReference type="CDD" id="cd02022">
    <property type="entry name" value="DPCK"/>
    <property type="match status" value="1"/>
</dbReference>
<evidence type="ECO:0000256" key="2">
    <source>
        <dbReference type="ARBA" id="ARBA00022490"/>
    </source>
</evidence>
<dbReference type="GO" id="GO:0004140">
    <property type="term" value="F:dephospho-CoA kinase activity"/>
    <property type="evidence" value="ECO:0007669"/>
    <property type="project" value="UniProtKB-UniRule"/>
</dbReference>
<dbReference type="InterPro" id="IPR001977">
    <property type="entry name" value="Depp_CoAkinase"/>
</dbReference>
<keyword evidence="5 8" id="KW-0418">Kinase</keyword>
<dbReference type="AlphaFoldDB" id="A0A934PA63"/>
<organism evidence="10 11">
    <name type="scientific">Streptococcus zalophi</name>
    <dbReference type="NCBI Taxonomy" id="640031"/>
    <lineage>
        <taxon>Bacteria</taxon>
        <taxon>Bacillati</taxon>
        <taxon>Bacillota</taxon>
        <taxon>Bacilli</taxon>
        <taxon>Lactobacillales</taxon>
        <taxon>Streptococcaceae</taxon>
        <taxon>Streptococcus</taxon>
    </lineage>
</organism>
<comment type="caution">
    <text evidence="10">The sequence shown here is derived from an EMBL/GenBank/DDBJ whole genome shotgun (WGS) entry which is preliminary data.</text>
</comment>